<sequence length="241" mass="26787">MIPGLAKDVLAVAAGGVLFYLCSGEDWDELVDAFSPTVDIFWFCDPTYGRICAVPVPSFRLVDTVVEGDPDARTCRVADGGRGYQDVPPCVWSSRMVSEENGRMVTVKRRRGFGEYALATEFPDRSISVFVHRGDTLAGGESSSSSCFLGRRRKCHEPLSMLFDKLARKLRDTALIVSDGSNTDIAELRVFHRSETPGSDAFAVAKERPFSRWGFDWHCVGHLGRRYGPTLLWEVRRSPDG</sequence>
<accession>A0A2U8VLF5</accession>
<evidence type="ECO:0000313" key="1">
    <source>
        <dbReference type="EMBL" id="AWN34397.1"/>
    </source>
</evidence>
<gene>
    <name evidence="1" type="ORF">DK427_00425</name>
</gene>
<dbReference type="EMBL" id="CP029551">
    <property type="protein sequence ID" value="AWN34397.1"/>
    <property type="molecule type" value="Genomic_DNA"/>
</dbReference>
<proteinExistence type="predicted"/>
<reference evidence="1 2" key="1">
    <citation type="submission" date="2018-05" db="EMBL/GenBank/DDBJ databases">
        <title>Complete Genome Sequence of Methylobacterium sp. 17Sr1-43.</title>
        <authorList>
            <person name="Srinivasan S."/>
        </authorList>
    </citation>
    <scope>NUCLEOTIDE SEQUENCE [LARGE SCALE GENOMIC DNA]</scope>
    <source>
        <strain evidence="1 2">17Sr1-43</strain>
    </source>
</reference>
<dbReference type="KEGG" id="meti:DK427_00425"/>
<name>A0A2U8VLF5_9HYPH</name>
<protein>
    <submittedName>
        <fullName evidence="1">Uncharacterized protein</fullName>
    </submittedName>
</protein>
<organism evidence="1 2">
    <name type="scientific">Methylobacterium radiodurans</name>
    <dbReference type="NCBI Taxonomy" id="2202828"/>
    <lineage>
        <taxon>Bacteria</taxon>
        <taxon>Pseudomonadati</taxon>
        <taxon>Pseudomonadota</taxon>
        <taxon>Alphaproteobacteria</taxon>
        <taxon>Hyphomicrobiales</taxon>
        <taxon>Methylobacteriaceae</taxon>
        <taxon>Methylobacterium</taxon>
    </lineage>
</organism>
<dbReference type="Proteomes" id="UP000246058">
    <property type="component" value="Chromosome"/>
</dbReference>
<dbReference type="OrthoDB" id="8021017at2"/>
<evidence type="ECO:0000313" key="2">
    <source>
        <dbReference type="Proteomes" id="UP000246058"/>
    </source>
</evidence>
<keyword evidence="2" id="KW-1185">Reference proteome</keyword>
<dbReference type="AlphaFoldDB" id="A0A2U8VLF5"/>
<dbReference type="RefSeq" id="WP_109949538.1">
    <property type="nucleotide sequence ID" value="NZ_CP029551.1"/>
</dbReference>